<keyword evidence="1" id="KW-0472">Membrane</keyword>
<evidence type="ECO:0000313" key="2">
    <source>
        <dbReference type="EMBL" id="KAF5800902.1"/>
    </source>
</evidence>
<keyword evidence="1" id="KW-1133">Transmembrane helix</keyword>
<sequence length="43" mass="5093">MIINLAWKQDGNEGCSIRDEDKEKTVLFVHILYFVLLAYEVMF</sequence>
<evidence type="ECO:0000256" key="1">
    <source>
        <dbReference type="SAM" id="Phobius"/>
    </source>
</evidence>
<feature type="transmembrane region" description="Helical" evidence="1">
    <location>
        <begin position="25"/>
        <end position="42"/>
    </location>
</feature>
<protein>
    <submittedName>
        <fullName evidence="2">Uncharacterized protein</fullName>
    </submittedName>
</protein>
<name>A0A9K3NHR8_HELAN</name>
<gene>
    <name evidence="2" type="ORF">HanXRQr2_Chr06g0241971</name>
</gene>
<organism evidence="2 3">
    <name type="scientific">Helianthus annuus</name>
    <name type="common">Common sunflower</name>
    <dbReference type="NCBI Taxonomy" id="4232"/>
    <lineage>
        <taxon>Eukaryota</taxon>
        <taxon>Viridiplantae</taxon>
        <taxon>Streptophyta</taxon>
        <taxon>Embryophyta</taxon>
        <taxon>Tracheophyta</taxon>
        <taxon>Spermatophyta</taxon>
        <taxon>Magnoliopsida</taxon>
        <taxon>eudicotyledons</taxon>
        <taxon>Gunneridae</taxon>
        <taxon>Pentapetalae</taxon>
        <taxon>asterids</taxon>
        <taxon>campanulids</taxon>
        <taxon>Asterales</taxon>
        <taxon>Asteraceae</taxon>
        <taxon>Asteroideae</taxon>
        <taxon>Heliantheae alliance</taxon>
        <taxon>Heliantheae</taxon>
        <taxon>Helianthus</taxon>
    </lineage>
</organism>
<evidence type="ECO:0000313" key="3">
    <source>
        <dbReference type="Proteomes" id="UP000215914"/>
    </source>
</evidence>
<keyword evidence="1" id="KW-0812">Transmembrane</keyword>
<dbReference type="EMBL" id="MNCJ02000321">
    <property type="protein sequence ID" value="KAF5800902.1"/>
    <property type="molecule type" value="Genomic_DNA"/>
</dbReference>
<dbReference type="AlphaFoldDB" id="A0A9K3NHR8"/>
<dbReference type="Gramene" id="mRNA:HanXRQr2_Chr06g0241971">
    <property type="protein sequence ID" value="mRNA:HanXRQr2_Chr06g0241971"/>
    <property type="gene ID" value="HanXRQr2_Chr06g0241971"/>
</dbReference>
<reference evidence="2" key="2">
    <citation type="submission" date="2020-06" db="EMBL/GenBank/DDBJ databases">
        <title>Helianthus annuus Genome sequencing and assembly Release 2.</title>
        <authorList>
            <person name="Gouzy J."/>
            <person name="Langlade N."/>
            <person name="Munos S."/>
        </authorList>
    </citation>
    <scope>NUCLEOTIDE SEQUENCE</scope>
    <source>
        <tissue evidence="2">Leaves</tissue>
    </source>
</reference>
<keyword evidence="3" id="KW-1185">Reference proteome</keyword>
<reference evidence="2" key="1">
    <citation type="journal article" date="2017" name="Nature">
        <title>The sunflower genome provides insights into oil metabolism, flowering and Asterid evolution.</title>
        <authorList>
            <person name="Badouin H."/>
            <person name="Gouzy J."/>
            <person name="Grassa C.J."/>
            <person name="Murat F."/>
            <person name="Staton S.E."/>
            <person name="Cottret L."/>
            <person name="Lelandais-Briere C."/>
            <person name="Owens G.L."/>
            <person name="Carrere S."/>
            <person name="Mayjonade B."/>
            <person name="Legrand L."/>
            <person name="Gill N."/>
            <person name="Kane N.C."/>
            <person name="Bowers J.E."/>
            <person name="Hubner S."/>
            <person name="Bellec A."/>
            <person name="Berard A."/>
            <person name="Berges H."/>
            <person name="Blanchet N."/>
            <person name="Boniface M.C."/>
            <person name="Brunel D."/>
            <person name="Catrice O."/>
            <person name="Chaidir N."/>
            <person name="Claudel C."/>
            <person name="Donnadieu C."/>
            <person name="Faraut T."/>
            <person name="Fievet G."/>
            <person name="Helmstetter N."/>
            <person name="King M."/>
            <person name="Knapp S.J."/>
            <person name="Lai Z."/>
            <person name="Le Paslier M.C."/>
            <person name="Lippi Y."/>
            <person name="Lorenzon L."/>
            <person name="Mandel J.R."/>
            <person name="Marage G."/>
            <person name="Marchand G."/>
            <person name="Marquand E."/>
            <person name="Bret-Mestries E."/>
            <person name="Morien E."/>
            <person name="Nambeesan S."/>
            <person name="Nguyen T."/>
            <person name="Pegot-Espagnet P."/>
            <person name="Pouilly N."/>
            <person name="Raftis F."/>
            <person name="Sallet E."/>
            <person name="Schiex T."/>
            <person name="Thomas J."/>
            <person name="Vandecasteele C."/>
            <person name="Vares D."/>
            <person name="Vear F."/>
            <person name="Vautrin S."/>
            <person name="Crespi M."/>
            <person name="Mangin B."/>
            <person name="Burke J.M."/>
            <person name="Salse J."/>
            <person name="Munos S."/>
            <person name="Vincourt P."/>
            <person name="Rieseberg L.H."/>
            <person name="Langlade N.B."/>
        </authorList>
    </citation>
    <scope>NUCLEOTIDE SEQUENCE</scope>
    <source>
        <tissue evidence="2">Leaves</tissue>
    </source>
</reference>
<comment type="caution">
    <text evidence="2">The sequence shown here is derived from an EMBL/GenBank/DDBJ whole genome shotgun (WGS) entry which is preliminary data.</text>
</comment>
<dbReference type="Proteomes" id="UP000215914">
    <property type="component" value="Unassembled WGS sequence"/>
</dbReference>
<accession>A0A9K3NHR8</accession>
<proteinExistence type="predicted"/>